<comment type="subcellular location">
    <subcellularLocation>
        <location evidence="1">Cell membrane</location>
        <topology evidence="1">Multi-pass membrane protein</topology>
    </subcellularLocation>
</comment>
<feature type="modified residue" description="4-aspartylphosphate" evidence="11">
    <location>
        <position position="69"/>
    </location>
</feature>
<dbReference type="Pfam" id="PF01627">
    <property type="entry name" value="Hpt"/>
    <property type="match status" value="1"/>
</dbReference>
<evidence type="ECO:0000313" key="15">
    <source>
        <dbReference type="Proteomes" id="UP000225379"/>
    </source>
</evidence>
<name>A0A2B8BB31_9PROT</name>
<dbReference type="PANTHER" id="PTHR45339:SF1">
    <property type="entry name" value="HYBRID SIGNAL TRANSDUCTION HISTIDINE KINASE J"/>
    <property type="match status" value="1"/>
</dbReference>
<evidence type="ECO:0000259" key="12">
    <source>
        <dbReference type="PROSITE" id="PS50110"/>
    </source>
</evidence>
<accession>A0A2B8BB31</accession>
<evidence type="ECO:0000256" key="9">
    <source>
        <dbReference type="ARBA" id="ARBA00023136"/>
    </source>
</evidence>
<feature type="domain" description="Response regulatory" evidence="12">
    <location>
        <begin position="20"/>
        <end position="137"/>
    </location>
</feature>
<organism evidence="14 15">
    <name type="scientific">Azospirillum palustre</name>
    <dbReference type="NCBI Taxonomy" id="2044885"/>
    <lineage>
        <taxon>Bacteria</taxon>
        <taxon>Pseudomonadati</taxon>
        <taxon>Pseudomonadota</taxon>
        <taxon>Alphaproteobacteria</taxon>
        <taxon>Rhodospirillales</taxon>
        <taxon>Azospirillaceae</taxon>
        <taxon>Azospirillum</taxon>
    </lineage>
</organism>
<evidence type="ECO:0000256" key="4">
    <source>
        <dbReference type="ARBA" id="ARBA00022692"/>
    </source>
</evidence>
<evidence type="ECO:0000256" key="11">
    <source>
        <dbReference type="PROSITE-ProRule" id="PRU00169"/>
    </source>
</evidence>
<dbReference type="SUPFAM" id="SSF52172">
    <property type="entry name" value="CheY-like"/>
    <property type="match status" value="1"/>
</dbReference>
<dbReference type="GO" id="GO:0005524">
    <property type="term" value="F:ATP binding"/>
    <property type="evidence" value="ECO:0007669"/>
    <property type="project" value="UniProtKB-KW"/>
</dbReference>
<gene>
    <name evidence="14" type="ORF">CRT60_34065</name>
</gene>
<dbReference type="GO" id="GO:0000160">
    <property type="term" value="P:phosphorelay signal transduction system"/>
    <property type="evidence" value="ECO:0007669"/>
    <property type="project" value="UniProtKB-KW"/>
</dbReference>
<dbReference type="InterPro" id="IPR036641">
    <property type="entry name" value="HPT_dom_sf"/>
</dbReference>
<keyword evidence="8" id="KW-0902">Two-component regulatory system</keyword>
<evidence type="ECO:0000256" key="8">
    <source>
        <dbReference type="ARBA" id="ARBA00023012"/>
    </source>
</evidence>
<dbReference type="AlphaFoldDB" id="A0A2B8BB31"/>
<keyword evidence="3 11" id="KW-0597">Phosphoprotein</keyword>
<keyword evidence="15" id="KW-1185">Reference proteome</keyword>
<dbReference type="SMART" id="SM00448">
    <property type="entry name" value="REC"/>
    <property type="match status" value="1"/>
</dbReference>
<dbReference type="InterPro" id="IPR008207">
    <property type="entry name" value="Sig_transdc_His_kin_Hpt_dom"/>
</dbReference>
<evidence type="ECO:0000259" key="13">
    <source>
        <dbReference type="PROSITE" id="PS50894"/>
    </source>
</evidence>
<dbReference type="CDD" id="cd17546">
    <property type="entry name" value="REC_hyHK_CKI1_RcsC-like"/>
    <property type="match status" value="1"/>
</dbReference>
<dbReference type="InterPro" id="IPR011006">
    <property type="entry name" value="CheY-like_superfamily"/>
</dbReference>
<dbReference type="EMBL" id="PDKW01000043">
    <property type="protein sequence ID" value="PGH54763.1"/>
    <property type="molecule type" value="Genomic_DNA"/>
</dbReference>
<keyword evidence="7" id="KW-1133">Transmembrane helix</keyword>
<evidence type="ECO:0000313" key="14">
    <source>
        <dbReference type="EMBL" id="PGH54763.1"/>
    </source>
</evidence>
<dbReference type="OrthoDB" id="9801602at2"/>
<protein>
    <submittedName>
        <fullName evidence="14">Response regulator</fullName>
    </submittedName>
</protein>
<evidence type="ECO:0000256" key="6">
    <source>
        <dbReference type="ARBA" id="ARBA00022840"/>
    </source>
</evidence>
<dbReference type="Gene3D" id="1.20.120.160">
    <property type="entry name" value="HPT domain"/>
    <property type="match status" value="1"/>
</dbReference>
<dbReference type="InterPro" id="IPR001789">
    <property type="entry name" value="Sig_transdc_resp-reg_receiver"/>
</dbReference>
<dbReference type="PANTHER" id="PTHR45339">
    <property type="entry name" value="HYBRID SIGNAL TRANSDUCTION HISTIDINE KINASE J"/>
    <property type="match status" value="1"/>
</dbReference>
<dbReference type="Pfam" id="PF00072">
    <property type="entry name" value="Response_reg"/>
    <property type="match status" value="1"/>
</dbReference>
<keyword evidence="6" id="KW-0067">ATP-binding</keyword>
<evidence type="ECO:0000256" key="5">
    <source>
        <dbReference type="ARBA" id="ARBA00022741"/>
    </source>
</evidence>
<proteinExistence type="predicted"/>
<reference evidence="15" key="1">
    <citation type="submission" date="2017-10" db="EMBL/GenBank/DDBJ databases">
        <authorList>
            <person name="Kravchenko I.K."/>
            <person name="Grouzdev D.S."/>
        </authorList>
    </citation>
    <scope>NUCLEOTIDE SEQUENCE [LARGE SCALE GENOMIC DNA]</scope>
    <source>
        <strain evidence="15">B2</strain>
    </source>
</reference>
<keyword evidence="9" id="KW-0472">Membrane</keyword>
<dbReference type="GO" id="GO:0004672">
    <property type="term" value="F:protein kinase activity"/>
    <property type="evidence" value="ECO:0007669"/>
    <property type="project" value="UniProtKB-ARBA"/>
</dbReference>
<comment type="caution">
    <text evidence="14">The sequence shown here is derived from an EMBL/GenBank/DDBJ whole genome shotgun (WGS) entry which is preliminary data.</text>
</comment>
<sequence>MTERTPPSLLPTDGQPAPCRILVVEDSPLNQMLVTAILAQAGHRADTAGNGLEAVMAAQAGGYDLILMDLSMPEMDGLTATRLLRDLPGPAGRVPVVAMTADTDEADRVRCQHAGMNDHVAKPVDRAQLLETVEKWLRASEWRASASPDMSSGFGICASAAPAAAGEVLDREVLAQLAQDLDAELLTDVLRQFVEETRERVARIAGETDRTVLTREAHTLKSTAGTFGASILCSAARALEMACRASPAEREGAGKADGAGPADGSADTVERLRGEIPRLAGDAIAAYRAAGYPV</sequence>
<dbReference type="CDD" id="cd00088">
    <property type="entry name" value="HPT"/>
    <property type="match status" value="1"/>
</dbReference>
<evidence type="ECO:0000256" key="7">
    <source>
        <dbReference type="ARBA" id="ARBA00022989"/>
    </source>
</evidence>
<evidence type="ECO:0000256" key="1">
    <source>
        <dbReference type="ARBA" id="ARBA00004651"/>
    </source>
</evidence>
<dbReference type="Gene3D" id="3.40.50.2300">
    <property type="match status" value="1"/>
</dbReference>
<dbReference type="Proteomes" id="UP000225379">
    <property type="component" value="Unassembled WGS sequence"/>
</dbReference>
<evidence type="ECO:0000256" key="2">
    <source>
        <dbReference type="ARBA" id="ARBA00022475"/>
    </source>
</evidence>
<feature type="modified residue" description="Phosphohistidine" evidence="10">
    <location>
        <position position="218"/>
    </location>
</feature>
<keyword evidence="4" id="KW-0812">Transmembrane</keyword>
<keyword evidence="5" id="KW-0547">Nucleotide-binding</keyword>
<dbReference type="PROSITE" id="PS50110">
    <property type="entry name" value="RESPONSE_REGULATORY"/>
    <property type="match status" value="1"/>
</dbReference>
<feature type="domain" description="HPt" evidence="13">
    <location>
        <begin position="179"/>
        <end position="286"/>
    </location>
</feature>
<dbReference type="PROSITE" id="PS50894">
    <property type="entry name" value="HPT"/>
    <property type="match status" value="1"/>
</dbReference>
<keyword evidence="2" id="KW-1003">Cell membrane</keyword>
<dbReference type="SUPFAM" id="SSF47226">
    <property type="entry name" value="Histidine-containing phosphotransfer domain, HPT domain"/>
    <property type="match status" value="1"/>
</dbReference>
<evidence type="ECO:0000256" key="10">
    <source>
        <dbReference type="PROSITE-ProRule" id="PRU00110"/>
    </source>
</evidence>
<dbReference type="RefSeq" id="WP_098740769.1">
    <property type="nucleotide sequence ID" value="NZ_PDKW01000043.1"/>
</dbReference>
<evidence type="ECO:0000256" key="3">
    <source>
        <dbReference type="ARBA" id="ARBA00022553"/>
    </source>
</evidence>
<dbReference type="GO" id="GO:0005886">
    <property type="term" value="C:plasma membrane"/>
    <property type="evidence" value="ECO:0007669"/>
    <property type="project" value="UniProtKB-SubCell"/>
</dbReference>